<evidence type="ECO:0000313" key="2">
    <source>
        <dbReference type="EMBL" id="SFM66961.1"/>
    </source>
</evidence>
<dbReference type="Proteomes" id="UP000198535">
    <property type="component" value="Unassembled WGS sequence"/>
</dbReference>
<feature type="transmembrane region" description="Helical" evidence="1">
    <location>
        <begin position="20"/>
        <end position="42"/>
    </location>
</feature>
<name>A0A1I4SRB9_9EURY</name>
<organism evidence="2 3">
    <name type="scientific">Methanolobus profundi</name>
    <dbReference type="NCBI Taxonomy" id="487685"/>
    <lineage>
        <taxon>Archaea</taxon>
        <taxon>Methanobacteriati</taxon>
        <taxon>Methanobacteriota</taxon>
        <taxon>Stenosarchaea group</taxon>
        <taxon>Methanomicrobia</taxon>
        <taxon>Methanosarcinales</taxon>
        <taxon>Methanosarcinaceae</taxon>
        <taxon>Methanolobus</taxon>
    </lineage>
</organism>
<sequence length="292" mass="32175">MRELGRETMKRFDDSAQLLILAGFAVGVGIVVLTIMLNNVIYASNIASESSIDTSRNDIENAISMTTEAYEDAYRSATEAGPFNNTIFEQYLNGYEEMAARNYAIAGLTFNLDNNTLHEAYMTKNGLFDGEDDWTIVRNVNTTDVFLFEVNDTSTLGNSSNSFMITITNSTGLLWSVELYNSSGNINITVTDQSSVIEQHVATSQINVTGDMKDYTVPASFQFDSHTSGNDYSINIVNGSNVIAYCTLNGTLTTGEPFTFARYFVAKPTITMHSREMSITREIPTSLPGRVS</sequence>
<keyword evidence="1" id="KW-0812">Transmembrane</keyword>
<dbReference type="EMBL" id="FOUJ01000004">
    <property type="protein sequence ID" value="SFM66961.1"/>
    <property type="molecule type" value="Genomic_DNA"/>
</dbReference>
<proteinExistence type="predicted"/>
<evidence type="ECO:0000256" key="1">
    <source>
        <dbReference type="SAM" id="Phobius"/>
    </source>
</evidence>
<reference evidence="3" key="1">
    <citation type="submission" date="2016-10" db="EMBL/GenBank/DDBJ databases">
        <authorList>
            <person name="Varghese N."/>
            <person name="Submissions S."/>
        </authorList>
    </citation>
    <scope>NUCLEOTIDE SEQUENCE [LARGE SCALE GENOMIC DNA]</scope>
    <source>
        <strain evidence="3">Mob M</strain>
    </source>
</reference>
<keyword evidence="3" id="KW-1185">Reference proteome</keyword>
<dbReference type="AlphaFoldDB" id="A0A1I4SRB9"/>
<keyword evidence="1" id="KW-1133">Transmembrane helix</keyword>
<protein>
    <submittedName>
        <fullName evidence="2">Uncharacterized protein</fullName>
    </submittedName>
</protein>
<gene>
    <name evidence="2" type="ORF">SAMN04488696_1972</name>
</gene>
<keyword evidence="1" id="KW-0472">Membrane</keyword>
<evidence type="ECO:0000313" key="3">
    <source>
        <dbReference type="Proteomes" id="UP000198535"/>
    </source>
</evidence>
<dbReference type="STRING" id="487685.SAMN04488696_1972"/>
<accession>A0A1I4SRB9</accession>